<dbReference type="GO" id="GO:0003677">
    <property type="term" value="F:DNA binding"/>
    <property type="evidence" value="ECO:0007669"/>
    <property type="project" value="InterPro"/>
</dbReference>
<keyword evidence="8" id="KW-0812">Transmembrane</keyword>
<feature type="repeat" description="TPR" evidence="6">
    <location>
        <begin position="82"/>
        <end position="115"/>
    </location>
</feature>
<evidence type="ECO:0000259" key="9">
    <source>
        <dbReference type="PROSITE" id="PS50930"/>
    </source>
</evidence>
<dbReference type="InterPro" id="IPR011990">
    <property type="entry name" value="TPR-like_helical_dom_sf"/>
</dbReference>
<evidence type="ECO:0000313" key="11">
    <source>
        <dbReference type="Proteomes" id="UP000036908"/>
    </source>
</evidence>
<dbReference type="InterPro" id="IPR051476">
    <property type="entry name" value="Bac_ResReg_Asp_Phosphatase"/>
</dbReference>
<evidence type="ECO:0000256" key="5">
    <source>
        <dbReference type="ARBA" id="ARBA00038253"/>
    </source>
</evidence>
<evidence type="ECO:0000256" key="2">
    <source>
        <dbReference type="ARBA" id="ARBA00022490"/>
    </source>
</evidence>
<dbReference type="AlphaFoldDB" id="A0A0L8AK32"/>
<dbReference type="InterPro" id="IPR007492">
    <property type="entry name" value="LytTR_DNA-bd_dom"/>
</dbReference>
<keyword evidence="8" id="KW-1133">Transmembrane helix</keyword>
<evidence type="ECO:0000256" key="6">
    <source>
        <dbReference type="PROSITE-ProRule" id="PRU00339"/>
    </source>
</evidence>
<dbReference type="PROSITE" id="PS50005">
    <property type="entry name" value="TPR"/>
    <property type="match status" value="1"/>
</dbReference>
<evidence type="ECO:0000256" key="3">
    <source>
        <dbReference type="ARBA" id="ARBA00022737"/>
    </source>
</evidence>
<gene>
    <name evidence="10" type="ORF">OB69_09550</name>
</gene>
<comment type="similarity">
    <text evidence="5">Belongs to the Rap family.</text>
</comment>
<evidence type="ECO:0000313" key="10">
    <source>
        <dbReference type="EMBL" id="KOF02571.1"/>
    </source>
</evidence>
<protein>
    <recommendedName>
        <fullName evidence="9">HTH LytTR-type domain-containing protein</fullName>
    </recommendedName>
</protein>
<dbReference type="GO" id="GO:0005737">
    <property type="term" value="C:cytoplasm"/>
    <property type="evidence" value="ECO:0007669"/>
    <property type="project" value="UniProtKB-SubCell"/>
</dbReference>
<dbReference type="EMBL" id="JSVA01000010">
    <property type="protein sequence ID" value="KOF02571.1"/>
    <property type="molecule type" value="Genomic_DNA"/>
</dbReference>
<dbReference type="Proteomes" id="UP000036908">
    <property type="component" value="Unassembled WGS sequence"/>
</dbReference>
<dbReference type="PANTHER" id="PTHR46630:SF1">
    <property type="entry name" value="TETRATRICOPEPTIDE REPEAT PROTEIN 29"/>
    <property type="match status" value="1"/>
</dbReference>
<dbReference type="Pfam" id="PF04397">
    <property type="entry name" value="LytTR"/>
    <property type="match status" value="1"/>
</dbReference>
<dbReference type="SUPFAM" id="SSF48452">
    <property type="entry name" value="TPR-like"/>
    <property type="match status" value="2"/>
</dbReference>
<proteinExistence type="inferred from homology"/>
<keyword evidence="4 6" id="KW-0802">TPR repeat</keyword>
<dbReference type="RefSeq" id="WP_053223500.1">
    <property type="nucleotide sequence ID" value="NZ_JSVA01000010.1"/>
</dbReference>
<accession>A0A0L8AK32</accession>
<feature type="coiled-coil region" evidence="7">
    <location>
        <begin position="381"/>
        <end position="415"/>
    </location>
</feature>
<dbReference type="Gene3D" id="1.25.40.10">
    <property type="entry name" value="Tetratricopeptide repeat domain"/>
    <property type="match status" value="1"/>
</dbReference>
<comment type="subcellular location">
    <subcellularLocation>
        <location evidence="1">Cytoplasm</location>
    </subcellularLocation>
</comment>
<keyword evidence="7" id="KW-0175">Coiled coil</keyword>
<evidence type="ECO:0000256" key="1">
    <source>
        <dbReference type="ARBA" id="ARBA00004496"/>
    </source>
</evidence>
<dbReference type="PROSITE" id="PS50930">
    <property type="entry name" value="HTH_LYTTR"/>
    <property type="match status" value="1"/>
</dbReference>
<keyword evidence="8" id="KW-0472">Membrane</keyword>
<comment type="caution">
    <text evidence="10">The sequence shown here is derived from an EMBL/GenBank/DDBJ whole genome shotgun (WGS) entry which is preliminary data.</text>
</comment>
<evidence type="ECO:0000256" key="4">
    <source>
        <dbReference type="ARBA" id="ARBA00022803"/>
    </source>
</evidence>
<dbReference type="Gene3D" id="2.40.50.1020">
    <property type="entry name" value="LytTr DNA-binding domain"/>
    <property type="match status" value="1"/>
</dbReference>
<evidence type="ECO:0000256" key="7">
    <source>
        <dbReference type="SAM" id="Coils"/>
    </source>
</evidence>
<name>A0A0L8AK32_9BACT</name>
<dbReference type="InterPro" id="IPR019734">
    <property type="entry name" value="TPR_rpt"/>
</dbReference>
<dbReference type="SMART" id="SM00028">
    <property type="entry name" value="TPR"/>
    <property type="match status" value="4"/>
</dbReference>
<dbReference type="Pfam" id="PF13424">
    <property type="entry name" value="TPR_12"/>
    <property type="match status" value="1"/>
</dbReference>
<dbReference type="PATRIC" id="fig|1566026.4.peg.188"/>
<dbReference type="SMART" id="SM00850">
    <property type="entry name" value="LytTR"/>
    <property type="match status" value="1"/>
</dbReference>
<keyword evidence="11" id="KW-1185">Reference proteome</keyword>
<feature type="transmembrane region" description="Helical" evidence="8">
    <location>
        <begin position="356"/>
        <end position="374"/>
    </location>
</feature>
<keyword evidence="3" id="KW-0677">Repeat</keyword>
<keyword evidence="2" id="KW-0963">Cytoplasm</keyword>
<evidence type="ECO:0000256" key="8">
    <source>
        <dbReference type="SAM" id="Phobius"/>
    </source>
</evidence>
<feature type="domain" description="HTH LytTR-type" evidence="9">
    <location>
        <begin position="417"/>
        <end position="508"/>
    </location>
</feature>
<reference evidence="11" key="1">
    <citation type="submission" date="2014-11" db="EMBL/GenBank/DDBJ databases">
        <title>Genome sequencing of Roseivirga sp. D-25.</title>
        <authorList>
            <person name="Selvaratnam C."/>
            <person name="Thevarajoo S."/>
            <person name="Goh K.M."/>
            <person name="Eee R."/>
            <person name="Chan K.-G."/>
            <person name="Chong C.S."/>
        </authorList>
    </citation>
    <scope>NUCLEOTIDE SEQUENCE [LARGE SCALE GENOMIC DNA]</scope>
    <source>
        <strain evidence="11">D-25</strain>
    </source>
</reference>
<sequence>MTEGHFAIGYAFYQRGIMEAAGLHYDSALNFIDSSKDYLTYSRIKRNRGIVYQRQGEFTRAKEVFETLFQEAQDQKNELGQALMYNQLGIIAQSQGNYNEAADDFNKAIEIYSKKDSANIANTLMNLGTLYGRMNLIGQSNQKLLIAAEIAGNFKQWVIQARCYNNISVNYRKVSNLDSSNYYLSLNEQLYKKLNNRLALIEVYQNKTSNFLIAKNADSAYYFLENALSLITPNQDLYRESQLDFLRARVELEFGDANLAIQYVNDAITKALAQNRVDDLNDHYVLLSEAYEKEGDTKAALAIMKKWKSLDDSLEIYKSIKTIHEITSAYDLARSEEVIKQSQEQATFFQKLSTRLAIGAILFAALSALLYFKFRKKSNEAELRESEVNELKSKISELQQKVKKSTENFITLKSKAVIPLNKLMFVQSDGPYLEFFLENKERPEIDRGTLRDLKTDLPINTFIQVHRSYIINIHFIREVYANRVVLQNGHELNISRSFKTNMDEIFQAKAS</sequence>
<dbReference type="PANTHER" id="PTHR46630">
    <property type="entry name" value="TETRATRICOPEPTIDE REPEAT PROTEIN 29"/>
    <property type="match status" value="1"/>
</dbReference>
<organism evidence="10 11">
    <name type="scientific">Roseivirga seohaensis subsp. aquiponti</name>
    <dbReference type="NCBI Taxonomy" id="1566026"/>
    <lineage>
        <taxon>Bacteria</taxon>
        <taxon>Pseudomonadati</taxon>
        <taxon>Bacteroidota</taxon>
        <taxon>Cytophagia</taxon>
        <taxon>Cytophagales</taxon>
        <taxon>Roseivirgaceae</taxon>
        <taxon>Roseivirga</taxon>
    </lineage>
</organism>